<reference evidence="3" key="1">
    <citation type="submission" date="2020-06" db="EMBL/GenBank/DDBJ databases">
        <authorList>
            <person name="Li T."/>
            <person name="Hu X."/>
            <person name="Zhang T."/>
            <person name="Song X."/>
            <person name="Zhang H."/>
            <person name="Dai N."/>
            <person name="Sheng W."/>
            <person name="Hou X."/>
            <person name="Wei L."/>
        </authorList>
    </citation>
    <scope>NUCLEOTIDE SEQUENCE</scope>
    <source>
        <strain evidence="3">G02</strain>
        <tissue evidence="3">Leaf</tissue>
    </source>
</reference>
<sequence>MHSPSSSSNLVNGIPNSENWKFVWNRAVPRKTMMFCWKVCHNALPTLSNLARRKVDVCNFCPVCSKEDETLSHVLSECNFARQIWALSHLPHQILSAPHQNCAEWIKNCCKSLLSPEANLFVTICWNIWNHRNKCLMESSRSHPMEILSQAIIHLSEFTNCQESLTVTQHRTRISQWYPPPTDTIKVNFDGAHLRELSSTGIGVVARNSEGVLLAWRRKHLSFPTAPDHAEILAAKEAMEFAREKGWRSVIIEGDCLSIIIKLKDVEDDYSPLGPISEHVKALAVAFQSLTYVHVHRLANTLAHELARFAHFSDEGVDLVL</sequence>
<feature type="domain" description="Reverse transcriptase zinc-binding" evidence="2">
    <location>
        <begin position="13"/>
        <end position="85"/>
    </location>
</feature>
<dbReference type="InterPro" id="IPR026960">
    <property type="entry name" value="RVT-Znf"/>
</dbReference>
<dbReference type="InterPro" id="IPR036397">
    <property type="entry name" value="RNaseH_sf"/>
</dbReference>
<evidence type="ECO:0000259" key="2">
    <source>
        <dbReference type="Pfam" id="PF13966"/>
    </source>
</evidence>
<dbReference type="InterPro" id="IPR052929">
    <property type="entry name" value="RNase_H-like_EbsB-rel"/>
</dbReference>
<comment type="caution">
    <text evidence="3">The sequence shown here is derived from an EMBL/GenBank/DDBJ whole genome shotgun (WGS) entry which is preliminary data.</text>
</comment>
<dbReference type="GO" id="GO:0004523">
    <property type="term" value="F:RNA-DNA hybrid ribonuclease activity"/>
    <property type="evidence" value="ECO:0007669"/>
    <property type="project" value="InterPro"/>
</dbReference>
<dbReference type="GO" id="GO:0003676">
    <property type="term" value="F:nucleic acid binding"/>
    <property type="evidence" value="ECO:0007669"/>
    <property type="project" value="InterPro"/>
</dbReference>
<organism evidence="3">
    <name type="scientific">Sesamum radiatum</name>
    <name type="common">Black benniseed</name>
    <dbReference type="NCBI Taxonomy" id="300843"/>
    <lineage>
        <taxon>Eukaryota</taxon>
        <taxon>Viridiplantae</taxon>
        <taxon>Streptophyta</taxon>
        <taxon>Embryophyta</taxon>
        <taxon>Tracheophyta</taxon>
        <taxon>Spermatophyta</taxon>
        <taxon>Magnoliopsida</taxon>
        <taxon>eudicotyledons</taxon>
        <taxon>Gunneridae</taxon>
        <taxon>Pentapetalae</taxon>
        <taxon>asterids</taxon>
        <taxon>lamiids</taxon>
        <taxon>Lamiales</taxon>
        <taxon>Pedaliaceae</taxon>
        <taxon>Sesamum</taxon>
    </lineage>
</organism>
<accession>A0AAW2JD65</accession>
<protein>
    <submittedName>
        <fullName evidence="3">Uncharacterized protein</fullName>
    </submittedName>
</protein>
<dbReference type="Gene3D" id="3.30.420.10">
    <property type="entry name" value="Ribonuclease H-like superfamily/Ribonuclease H"/>
    <property type="match status" value="1"/>
</dbReference>
<dbReference type="InterPro" id="IPR012337">
    <property type="entry name" value="RNaseH-like_sf"/>
</dbReference>
<proteinExistence type="predicted"/>
<dbReference type="PANTHER" id="PTHR47074:SF11">
    <property type="entry name" value="REVERSE TRANSCRIPTASE-LIKE PROTEIN"/>
    <property type="match status" value="1"/>
</dbReference>
<evidence type="ECO:0000313" key="3">
    <source>
        <dbReference type="EMBL" id="KAL0292279.1"/>
    </source>
</evidence>
<dbReference type="EMBL" id="JACGWJ010000446">
    <property type="protein sequence ID" value="KAL0292279.1"/>
    <property type="molecule type" value="Genomic_DNA"/>
</dbReference>
<dbReference type="AlphaFoldDB" id="A0AAW2JD65"/>
<dbReference type="SUPFAM" id="SSF53098">
    <property type="entry name" value="Ribonuclease H-like"/>
    <property type="match status" value="1"/>
</dbReference>
<dbReference type="PANTHER" id="PTHR47074">
    <property type="entry name" value="BNAC02G40300D PROTEIN"/>
    <property type="match status" value="1"/>
</dbReference>
<dbReference type="CDD" id="cd06222">
    <property type="entry name" value="RNase_H_like"/>
    <property type="match status" value="1"/>
</dbReference>
<evidence type="ECO:0000259" key="1">
    <source>
        <dbReference type="Pfam" id="PF13456"/>
    </source>
</evidence>
<name>A0AAW2JD65_SESRA</name>
<gene>
    <name evidence="3" type="ORF">Sradi_6995400</name>
</gene>
<dbReference type="Pfam" id="PF13456">
    <property type="entry name" value="RVT_3"/>
    <property type="match status" value="1"/>
</dbReference>
<dbReference type="Pfam" id="PF13966">
    <property type="entry name" value="zf-RVT"/>
    <property type="match status" value="1"/>
</dbReference>
<dbReference type="InterPro" id="IPR002156">
    <property type="entry name" value="RNaseH_domain"/>
</dbReference>
<dbReference type="InterPro" id="IPR044730">
    <property type="entry name" value="RNase_H-like_dom_plant"/>
</dbReference>
<reference evidence="3" key="2">
    <citation type="journal article" date="2024" name="Plant">
        <title>Genomic evolution and insights into agronomic trait innovations of Sesamum species.</title>
        <authorList>
            <person name="Miao H."/>
            <person name="Wang L."/>
            <person name="Qu L."/>
            <person name="Liu H."/>
            <person name="Sun Y."/>
            <person name="Le M."/>
            <person name="Wang Q."/>
            <person name="Wei S."/>
            <person name="Zheng Y."/>
            <person name="Lin W."/>
            <person name="Duan Y."/>
            <person name="Cao H."/>
            <person name="Xiong S."/>
            <person name="Wang X."/>
            <person name="Wei L."/>
            <person name="Li C."/>
            <person name="Ma Q."/>
            <person name="Ju M."/>
            <person name="Zhao R."/>
            <person name="Li G."/>
            <person name="Mu C."/>
            <person name="Tian Q."/>
            <person name="Mei H."/>
            <person name="Zhang T."/>
            <person name="Gao T."/>
            <person name="Zhang H."/>
        </authorList>
    </citation>
    <scope>NUCLEOTIDE SEQUENCE</scope>
    <source>
        <strain evidence="3">G02</strain>
    </source>
</reference>
<feature type="domain" description="RNase H type-1" evidence="1">
    <location>
        <begin position="188"/>
        <end position="310"/>
    </location>
</feature>